<dbReference type="Gene3D" id="1.20.1560.10">
    <property type="entry name" value="ABC transporter type 1, transmembrane domain"/>
    <property type="match status" value="2"/>
</dbReference>
<dbReference type="GO" id="GO:0016887">
    <property type="term" value="F:ATP hydrolysis activity"/>
    <property type="evidence" value="ECO:0007669"/>
    <property type="project" value="InterPro"/>
</dbReference>
<accession>A0A8B0MBL1</accession>
<dbReference type="CDD" id="cd03249">
    <property type="entry name" value="ABC_MTABC3_MDL1_MDL2"/>
    <property type="match status" value="2"/>
</dbReference>
<dbReference type="GO" id="GO:0017085">
    <property type="term" value="P:response to insecticide"/>
    <property type="evidence" value="ECO:0007669"/>
    <property type="project" value="UniProtKB-ARBA"/>
</dbReference>
<feature type="region of interest" description="Disordered" evidence="14">
    <location>
        <begin position="1"/>
        <end position="97"/>
    </location>
</feature>
<evidence type="ECO:0000256" key="6">
    <source>
        <dbReference type="ARBA" id="ARBA00022737"/>
    </source>
</evidence>
<evidence type="ECO:0000256" key="4">
    <source>
        <dbReference type="ARBA" id="ARBA00022448"/>
    </source>
</evidence>
<evidence type="ECO:0000259" key="16">
    <source>
        <dbReference type="PROSITE" id="PS50893"/>
    </source>
</evidence>
<dbReference type="OrthoDB" id="6500128at2759"/>
<dbReference type="PROSITE" id="PS50929">
    <property type="entry name" value="ABC_TM1F"/>
    <property type="match status" value="2"/>
</dbReference>
<feature type="transmembrane region" description="Helical" evidence="15">
    <location>
        <begin position="1079"/>
        <end position="1100"/>
    </location>
</feature>
<comment type="similarity">
    <text evidence="2">Belongs to the ABC transporter superfamily. ABCB family. Multidrug resistance exporter (TC 3.A.1.201) subfamily.</text>
</comment>
<dbReference type="CDD" id="cd18578">
    <property type="entry name" value="ABC_6TM_Pgp_ABCB1_D2_like"/>
    <property type="match status" value="1"/>
</dbReference>
<dbReference type="FunFam" id="1.20.1560.10:FF:000018">
    <property type="entry name" value="ATP-binding cassette subfamily B member 11"/>
    <property type="match status" value="1"/>
</dbReference>
<sequence length="1428" mass="155613">MVHQEEEKHPDGGSPRESLRADGSSLDGGSLNRFRGSMGEKSLNGNMSERTSQFEEISLGDEKLDSLTSDLTNNNAPEKQVSSKKDKDESEPGHEDGAKSVPFFQLFKFSTTREKVLIMIGVLAAVAGGCSMPVMIILFGQLANAFVSEAQTEGCTNEEGVFSISLPNCTFDPEALDLGKDLFYAEISKFGGGASIIGLVNLISSYLFVTCLNHAAESQVFRIRTMFLKAILRQDIGWYDVHQTGDFANKITDDLNKLQEGIGEKIGMFIFFLTIFIASLTNAFIHGWELTLVILGAMPVLIIAIGCLARAQAALTEKETAAYGRAGSIAQEVLGTIRTVIAFGGEEREVARYKSKLVFARKAGIMRGMLTGVGAGLMWFIIYSSYALAFWYGVKLIMDDRELCMLDPSACNPRYTPSSLLIVFFSVLMGAMNLGQASPYVEAFSIAKGSAAKIYSIMDRIPPIDSSSTTGVRPEQLAGKIQINDVHFSYPSRSEVPILKGLSLTIEPGKTVALVGPSGCGKSTVIQMIQRFYDPSAGGVVLDGVDLKNVNLGWLRDQIGVVGQEPVLFGTSIAENIRFGKEGVTEEEITQACKEANAYGFIQKLPKKMETLVGDKGAQLSGGQKQRIAIARALVRNPKILLLDEATSALDTASEACVQAALDRAKCGRTTIIVAHRLSTVRSADKIIAIKDGQVEEEGTHDQLMIKQGLYFSLVTTQMSKEEDPDPEELDDYEPLREMESLTESELPSLNSISSFTGPFRKKSAVDRKISVLSNYSTYSEDSLGFEDALEAATSAVGIARAGSTSTSRRSKKSVVRMESESLALPESVEEELVQVDSFRIMKMNSKEWPFVVVGMIGSIVMGGAMPVYAILFGEVLGTLKLSTEEAREQSVYFSGLFLATGITAGIAIFLQISMFTVAGEYLTQRMRKLAFAAMLRQEMGWFDRPENSVGALLSRLAADASAIQGATGSRIGAILHAAFTLIISITTSLVLEWRLGLLGCVFVPLVLIGTMAQFRIISAQDSVEKSALQKASKLAIEAIGNIRTVVGLRKESFFINEYEKELLGPHEASKTKSHLRGIIFGFSQSMPFFAYAGCMYYGGYLVYNENLDYKLVFKVAEALILGTMMVGQASAFAPNYTKAMIAAARVFNLIDRKPLIDSAAGSGLRLNKVEGEIEFRNAVFHYPNRRQVRVLKNLNLAISTGKSVALVGPSGCGKSTCIQLLQRFYDLNDGDITLENHDINALNVPWVRSKLSIVSQEPVLFNRTLAENISYGDNTKDVTMEEVIAAARKANIHQFITNLPQGYETNVGEKGTQLSGGQKQRIAIARALVRNPPIILLDEATSALDTESEKTVQTALDSAQKGRTSITIAHRLSTVKNCDTIFVVNHGRVVEYGSHDDLLQKKGTYHKLWSTQGGVPTKRPLSKKKAL</sequence>
<dbReference type="GO" id="GO:0015421">
    <property type="term" value="F:ABC-type oligopeptide transporter activity"/>
    <property type="evidence" value="ECO:0007669"/>
    <property type="project" value="TreeGrafter"/>
</dbReference>
<dbReference type="PANTHER" id="PTHR43394:SF27">
    <property type="entry name" value="ATP-DEPENDENT TRANSLOCASE ABCB1-LIKE"/>
    <property type="match status" value="1"/>
</dbReference>
<keyword evidence="9" id="KW-1278">Translocase</keyword>
<dbReference type="GO" id="GO:0005524">
    <property type="term" value="F:ATP binding"/>
    <property type="evidence" value="ECO:0007669"/>
    <property type="project" value="UniProtKB-KW"/>
</dbReference>
<feature type="compositionally biased region" description="Basic and acidic residues" evidence="14">
    <location>
        <begin position="81"/>
        <end position="97"/>
    </location>
</feature>
<dbReference type="GO" id="GO:0005743">
    <property type="term" value="C:mitochondrial inner membrane"/>
    <property type="evidence" value="ECO:0007669"/>
    <property type="project" value="TreeGrafter"/>
</dbReference>
<reference evidence="18" key="2">
    <citation type="journal article" name="Mar. Pollut. Bull.">
        <title>The genome of the European estuarine calanoid copepod Eurytemora affinis: Potential use in molecular ecotoxicology.</title>
        <authorList>
            <person name="Choi B.S."/>
            <person name="Kim D.H."/>
            <person name="Kim M.S."/>
            <person name="Park J.C."/>
            <person name="Lee Y.H."/>
            <person name="Kim H.J."/>
            <person name="Jeong C.B."/>
            <person name="Hagiwara A."/>
            <person name="Souissi S."/>
            <person name="Lee J.S."/>
        </authorList>
    </citation>
    <scope>NUCLEOTIDE SEQUENCE</scope>
</reference>
<dbReference type="Pfam" id="PF00005">
    <property type="entry name" value="ABC_tran"/>
    <property type="match status" value="2"/>
</dbReference>
<feature type="transmembrane region" description="Helical" evidence="15">
    <location>
        <begin position="1112"/>
        <end position="1134"/>
    </location>
</feature>
<evidence type="ECO:0000256" key="12">
    <source>
        <dbReference type="ARBA" id="ARBA00023180"/>
    </source>
</evidence>
<keyword evidence="7" id="KW-0547">Nucleotide-binding</keyword>
<dbReference type="InterPro" id="IPR003439">
    <property type="entry name" value="ABC_transporter-like_ATP-bd"/>
</dbReference>
<reference evidence="18" key="1">
    <citation type="submission" date="2020-10" db="EMBL/GenBank/DDBJ databases">
        <authorList>
            <person name="Kim D.-H."/>
        </authorList>
    </citation>
    <scope>NUCLEOTIDE SEQUENCE</scope>
</reference>
<evidence type="ECO:0000259" key="17">
    <source>
        <dbReference type="PROSITE" id="PS50929"/>
    </source>
</evidence>
<keyword evidence="11 15" id="KW-0472">Membrane</keyword>
<comment type="subcellular location">
    <subcellularLocation>
        <location evidence="1">Membrane</location>
        <topology evidence="1">Multi-pass membrane protein</topology>
    </subcellularLocation>
</comment>
<evidence type="ECO:0000256" key="1">
    <source>
        <dbReference type="ARBA" id="ARBA00004141"/>
    </source>
</evidence>
<feature type="compositionally biased region" description="Polar residues" evidence="14">
    <location>
        <begin position="43"/>
        <end position="55"/>
    </location>
</feature>
<feature type="transmembrane region" description="Helical" evidence="15">
    <location>
        <begin position="849"/>
        <end position="872"/>
    </location>
</feature>
<evidence type="ECO:0000256" key="14">
    <source>
        <dbReference type="SAM" id="MobiDB-lite"/>
    </source>
</evidence>
<feature type="transmembrane region" description="Helical" evidence="15">
    <location>
        <begin position="972"/>
        <end position="991"/>
    </location>
</feature>
<dbReference type="GO" id="GO:0090374">
    <property type="term" value="P:oligopeptide export from mitochondrion"/>
    <property type="evidence" value="ECO:0007669"/>
    <property type="project" value="TreeGrafter"/>
</dbReference>
<keyword evidence="4" id="KW-0813">Transport</keyword>
<evidence type="ECO:0000256" key="10">
    <source>
        <dbReference type="ARBA" id="ARBA00022989"/>
    </source>
</evidence>
<evidence type="ECO:0000256" key="8">
    <source>
        <dbReference type="ARBA" id="ARBA00022840"/>
    </source>
</evidence>
<name>A0A8B0MBL1_EURAF</name>
<evidence type="ECO:0000256" key="9">
    <source>
        <dbReference type="ARBA" id="ARBA00022967"/>
    </source>
</evidence>
<dbReference type="EC" id="7.6.2.2" evidence="3"/>
<keyword evidence="10 15" id="KW-1133">Transmembrane helix</keyword>
<feature type="transmembrane region" description="Helical" evidence="15">
    <location>
        <begin position="266"/>
        <end position="285"/>
    </location>
</feature>
<dbReference type="PROSITE" id="PS50893">
    <property type="entry name" value="ABC_TRANSPORTER_2"/>
    <property type="match status" value="2"/>
</dbReference>
<feature type="transmembrane region" description="Helical" evidence="15">
    <location>
        <begin position="414"/>
        <end position="434"/>
    </location>
</feature>
<dbReference type="InterPro" id="IPR011527">
    <property type="entry name" value="ABC1_TM_dom"/>
</dbReference>
<organism evidence="18">
    <name type="scientific">Eurytemora affinis</name>
    <name type="common">Copepod</name>
    <name type="synonym">Temora affinis</name>
    <dbReference type="NCBI Taxonomy" id="88015"/>
    <lineage>
        <taxon>Eukaryota</taxon>
        <taxon>Metazoa</taxon>
        <taxon>Ecdysozoa</taxon>
        <taxon>Arthropoda</taxon>
        <taxon>Crustacea</taxon>
        <taxon>Multicrustacea</taxon>
        <taxon>Hexanauplia</taxon>
        <taxon>Copepoda</taxon>
        <taxon>Calanoida</taxon>
        <taxon>Temoridae</taxon>
        <taxon>Eurytemora</taxon>
    </lineage>
</organism>
<keyword evidence="12" id="KW-0325">Glycoprotein</keyword>
<evidence type="ECO:0000313" key="18">
    <source>
        <dbReference type="EMBL" id="QTW43695.1"/>
    </source>
</evidence>
<feature type="domain" description="ABC transporter" evidence="16">
    <location>
        <begin position="481"/>
        <end position="717"/>
    </location>
</feature>
<feature type="transmembrane region" description="Helical" evidence="15">
    <location>
        <begin position="997"/>
        <end position="1018"/>
    </location>
</feature>
<dbReference type="Gene3D" id="3.40.50.300">
    <property type="entry name" value="P-loop containing nucleotide triphosphate hydrolases"/>
    <property type="match status" value="2"/>
</dbReference>
<dbReference type="InterPro" id="IPR027417">
    <property type="entry name" value="P-loop_NTPase"/>
</dbReference>
<feature type="compositionally biased region" description="Polar residues" evidence="14">
    <location>
        <begin position="66"/>
        <end position="77"/>
    </location>
</feature>
<feature type="transmembrane region" description="Helical" evidence="15">
    <location>
        <begin position="291"/>
        <end position="309"/>
    </location>
</feature>
<feature type="transmembrane region" description="Helical" evidence="15">
    <location>
        <begin position="190"/>
        <end position="216"/>
    </location>
</feature>
<evidence type="ECO:0000256" key="15">
    <source>
        <dbReference type="SAM" id="Phobius"/>
    </source>
</evidence>
<feature type="transmembrane region" description="Helical" evidence="15">
    <location>
        <begin position="116"/>
        <end position="139"/>
    </location>
</feature>
<evidence type="ECO:0000256" key="11">
    <source>
        <dbReference type="ARBA" id="ARBA00023136"/>
    </source>
</evidence>
<dbReference type="SUPFAM" id="SSF90123">
    <property type="entry name" value="ABC transporter transmembrane region"/>
    <property type="match status" value="2"/>
</dbReference>
<evidence type="ECO:0000256" key="13">
    <source>
        <dbReference type="ARBA" id="ARBA00034018"/>
    </source>
</evidence>
<dbReference type="Pfam" id="PF00664">
    <property type="entry name" value="ABC_membrane"/>
    <property type="match status" value="2"/>
</dbReference>
<keyword evidence="5 15" id="KW-0812">Transmembrane</keyword>
<dbReference type="InterPro" id="IPR039421">
    <property type="entry name" value="Type_1_exporter"/>
</dbReference>
<dbReference type="FunFam" id="3.40.50.300:FF:000479">
    <property type="entry name" value="Multidrug resistance protein 1A"/>
    <property type="match status" value="2"/>
</dbReference>
<evidence type="ECO:0000256" key="5">
    <source>
        <dbReference type="ARBA" id="ARBA00022692"/>
    </source>
</evidence>
<dbReference type="EMBL" id="MW149395">
    <property type="protein sequence ID" value="QTW43695.1"/>
    <property type="molecule type" value="mRNA"/>
</dbReference>
<dbReference type="GO" id="GO:0097254">
    <property type="term" value="P:renal tubular secretion"/>
    <property type="evidence" value="ECO:0007669"/>
    <property type="project" value="UniProtKB-ARBA"/>
</dbReference>
<dbReference type="InterPro" id="IPR036640">
    <property type="entry name" value="ABC1_TM_sf"/>
</dbReference>
<dbReference type="SUPFAM" id="SSF52540">
    <property type="entry name" value="P-loop containing nucleoside triphosphate hydrolases"/>
    <property type="match status" value="2"/>
</dbReference>
<feature type="transmembrane region" description="Helical" evidence="15">
    <location>
        <begin position="892"/>
        <end position="919"/>
    </location>
</feature>
<protein>
    <recommendedName>
        <fullName evidence="3">ABC-type xenobiotic transporter</fullName>
        <ecNumber evidence="3">7.6.2.2</ecNumber>
    </recommendedName>
</protein>
<comment type="catalytic activity">
    <reaction evidence="13">
        <text>ATP + H2O + xenobioticSide 1 = ADP + phosphate + xenobioticSide 2.</text>
        <dbReference type="EC" id="7.6.2.2"/>
    </reaction>
</comment>
<keyword evidence="6" id="KW-0677">Repeat</keyword>
<evidence type="ECO:0000256" key="2">
    <source>
        <dbReference type="ARBA" id="ARBA00007577"/>
    </source>
</evidence>
<evidence type="ECO:0000256" key="3">
    <source>
        <dbReference type="ARBA" id="ARBA00012191"/>
    </source>
</evidence>
<feature type="domain" description="ABC transmembrane type-1" evidence="17">
    <location>
        <begin position="853"/>
        <end position="1139"/>
    </location>
</feature>
<dbReference type="InterPro" id="IPR017871">
    <property type="entry name" value="ABC_transporter-like_CS"/>
</dbReference>
<feature type="transmembrane region" description="Helical" evidence="15">
    <location>
        <begin position="369"/>
        <end position="394"/>
    </location>
</feature>
<dbReference type="CDD" id="cd18577">
    <property type="entry name" value="ABC_6TM_Pgp_ABCB1_D1_like"/>
    <property type="match status" value="1"/>
</dbReference>
<feature type="domain" description="ABC transmembrane type-1" evidence="17">
    <location>
        <begin position="120"/>
        <end position="444"/>
    </location>
</feature>
<dbReference type="FunFam" id="1.20.1560.10:FF:000009">
    <property type="entry name" value="ABC transporter B family member 1"/>
    <property type="match status" value="1"/>
</dbReference>
<dbReference type="GO" id="GO:0008559">
    <property type="term" value="F:ABC-type xenobiotic transporter activity"/>
    <property type="evidence" value="ECO:0007669"/>
    <property type="project" value="UniProtKB-EC"/>
</dbReference>
<dbReference type="PANTHER" id="PTHR43394">
    <property type="entry name" value="ATP-DEPENDENT PERMEASE MDL1, MITOCHONDRIAL"/>
    <property type="match status" value="1"/>
</dbReference>
<feature type="compositionally biased region" description="Basic and acidic residues" evidence="14">
    <location>
        <begin position="1"/>
        <end position="11"/>
    </location>
</feature>
<feature type="domain" description="ABC transporter" evidence="16">
    <location>
        <begin position="1174"/>
        <end position="1412"/>
    </location>
</feature>
<evidence type="ECO:0000256" key="7">
    <source>
        <dbReference type="ARBA" id="ARBA00022741"/>
    </source>
</evidence>
<keyword evidence="8" id="KW-0067">ATP-binding</keyword>
<dbReference type="InterPro" id="IPR003593">
    <property type="entry name" value="AAA+_ATPase"/>
</dbReference>
<proteinExistence type="evidence at transcript level"/>
<dbReference type="PROSITE" id="PS00211">
    <property type="entry name" value="ABC_TRANSPORTER_1"/>
    <property type="match status" value="2"/>
</dbReference>
<dbReference type="SMART" id="SM00382">
    <property type="entry name" value="AAA"/>
    <property type="match status" value="2"/>
</dbReference>